<reference evidence="3" key="1">
    <citation type="journal article" date="2019" name="Int. J. Syst. Evol. Microbiol.">
        <title>The Global Catalogue of Microorganisms (GCM) 10K type strain sequencing project: providing services to taxonomists for standard genome sequencing and annotation.</title>
        <authorList>
            <consortium name="The Broad Institute Genomics Platform"/>
            <consortium name="The Broad Institute Genome Sequencing Center for Infectious Disease"/>
            <person name="Wu L."/>
            <person name="Ma J."/>
        </authorList>
    </citation>
    <scope>NUCLEOTIDE SEQUENCE [LARGE SCALE GENOMIC DNA]</scope>
    <source>
        <strain evidence="3">CCM 7480</strain>
    </source>
</reference>
<name>A0ABV7PJW5_9BURK</name>
<protein>
    <submittedName>
        <fullName evidence="2">Uncharacterized protein</fullName>
    </submittedName>
</protein>
<dbReference type="Proteomes" id="UP001595665">
    <property type="component" value="Unassembled WGS sequence"/>
</dbReference>
<dbReference type="EMBL" id="JBHRVV010000001">
    <property type="protein sequence ID" value="MFC3459500.1"/>
    <property type="molecule type" value="Genomic_DNA"/>
</dbReference>
<sequence>MAKYIRAVRLPNGDLVSIDHIATVKRFDSGVGLLDHRNRMVGWVEISGTEDADEQFATVLDIFDMLINDRRRAEQPDWSFLDEGTEEPEAASTKKSSVKKSAED</sequence>
<evidence type="ECO:0000313" key="3">
    <source>
        <dbReference type="Proteomes" id="UP001595665"/>
    </source>
</evidence>
<feature type="region of interest" description="Disordered" evidence="1">
    <location>
        <begin position="77"/>
        <end position="104"/>
    </location>
</feature>
<gene>
    <name evidence="2" type="ORF">ACFOPH_14785</name>
</gene>
<comment type="caution">
    <text evidence="2">The sequence shown here is derived from an EMBL/GenBank/DDBJ whole genome shotgun (WGS) entry which is preliminary data.</text>
</comment>
<proteinExistence type="predicted"/>
<organism evidence="2 3">
    <name type="scientific">Massilia haematophila</name>
    <dbReference type="NCBI Taxonomy" id="457923"/>
    <lineage>
        <taxon>Bacteria</taxon>
        <taxon>Pseudomonadati</taxon>
        <taxon>Pseudomonadota</taxon>
        <taxon>Betaproteobacteria</taxon>
        <taxon>Burkholderiales</taxon>
        <taxon>Oxalobacteraceae</taxon>
        <taxon>Telluria group</taxon>
        <taxon>Massilia</taxon>
    </lineage>
</organism>
<evidence type="ECO:0000256" key="1">
    <source>
        <dbReference type="SAM" id="MobiDB-lite"/>
    </source>
</evidence>
<accession>A0ABV7PJW5</accession>
<keyword evidence="3" id="KW-1185">Reference proteome</keyword>
<dbReference type="RefSeq" id="WP_379736089.1">
    <property type="nucleotide sequence ID" value="NZ_JBHRVV010000001.1"/>
</dbReference>
<evidence type="ECO:0000313" key="2">
    <source>
        <dbReference type="EMBL" id="MFC3459500.1"/>
    </source>
</evidence>